<keyword evidence="1" id="KW-1133">Transmembrane helix</keyword>
<evidence type="ECO:0008006" key="4">
    <source>
        <dbReference type="Google" id="ProtNLM"/>
    </source>
</evidence>
<feature type="transmembrane region" description="Helical" evidence="1">
    <location>
        <begin position="54"/>
        <end position="73"/>
    </location>
</feature>
<proteinExistence type="predicted"/>
<keyword evidence="1" id="KW-0472">Membrane</keyword>
<gene>
    <name evidence="2" type="ORF">Q5H94_04735</name>
</gene>
<dbReference type="EMBL" id="JAUQSZ010000002">
    <property type="protein sequence ID" value="MDO7841621.1"/>
    <property type="molecule type" value="Genomic_DNA"/>
</dbReference>
<dbReference type="Proteomes" id="UP001176468">
    <property type="component" value="Unassembled WGS sequence"/>
</dbReference>
<organism evidence="2 3">
    <name type="scientific">Sphingomonas immobilis</name>
    <dbReference type="NCBI Taxonomy" id="3063997"/>
    <lineage>
        <taxon>Bacteria</taxon>
        <taxon>Pseudomonadati</taxon>
        <taxon>Pseudomonadota</taxon>
        <taxon>Alphaproteobacteria</taxon>
        <taxon>Sphingomonadales</taxon>
        <taxon>Sphingomonadaceae</taxon>
        <taxon>Sphingomonas</taxon>
    </lineage>
</organism>
<name>A0ABT8ZVM9_9SPHN</name>
<feature type="transmembrane region" description="Helical" evidence="1">
    <location>
        <begin position="21"/>
        <end position="42"/>
    </location>
</feature>
<keyword evidence="1" id="KW-0812">Transmembrane</keyword>
<comment type="caution">
    <text evidence="2">The sequence shown here is derived from an EMBL/GenBank/DDBJ whole genome shotgun (WGS) entry which is preliminary data.</text>
</comment>
<sequence>MSAPDLSDPVQRAAYQRELRAVAWPIRVMGVGLAFAGLIVAVLQRTRFPGIPSVIPLVLVALGALHMLAGIAIRTKYHAKRMKGETTWSDTP</sequence>
<reference evidence="2" key="1">
    <citation type="submission" date="2023-07" db="EMBL/GenBank/DDBJ databases">
        <authorList>
            <person name="Kim M.K."/>
        </authorList>
    </citation>
    <scope>NUCLEOTIDE SEQUENCE</scope>
    <source>
        <strain evidence="2">CA1-15</strain>
    </source>
</reference>
<evidence type="ECO:0000256" key="1">
    <source>
        <dbReference type="SAM" id="Phobius"/>
    </source>
</evidence>
<evidence type="ECO:0000313" key="2">
    <source>
        <dbReference type="EMBL" id="MDO7841621.1"/>
    </source>
</evidence>
<accession>A0ABT8ZVM9</accession>
<dbReference type="RefSeq" id="WP_304560062.1">
    <property type="nucleotide sequence ID" value="NZ_JAUQSZ010000002.1"/>
</dbReference>
<keyword evidence="3" id="KW-1185">Reference proteome</keyword>
<protein>
    <recommendedName>
        <fullName evidence="4">DUF202 domain-containing protein</fullName>
    </recommendedName>
</protein>
<evidence type="ECO:0000313" key="3">
    <source>
        <dbReference type="Proteomes" id="UP001176468"/>
    </source>
</evidence>